<name>H8GQW3_METAL</name>
<dbReference type="HOGENOM" id="CLU_034373_0_0_6"/>
<keyword evidence="2" id="KW-1185">Reference proteome</keyword>
<proteinExistence type="predicted"/>
<dbReference type="EMBL" id="CM001475">
    <property type="protein sequence ID" value="EIC28622.1"/>
    <property type="molecule type" value="Genomic_DNA"/>
</dbReference>
<evidence type="ECO:0000313" key="1">
    <source>
        <dbReference type="EMBL" id="EIC28622.1"/>
    </source>
</evidence>
<reference evidence="1 2" key="1">
    <citation type="journal article" date="2013" name="Genome Announc.">
        <title>Genome Sequence of the Obligate Gammaproteobacterial Methanotroph Methylomicrobium album Strain BG8.</title>
        <authorList>
            <person name="Kits K.D."/>
            <person name="Kalyuzhnaya M.G."/>
            <person name="Klotz M.G."/>
            <person name="Jetten M.S."/>
            <person name="Op den Camp H.J."/>
            <person name="Vuilleumier S."/>
            <person name="Bringel F."/>
            <person name="Dispirito A.A."/>
            <person name="Murrell J.C."/>
            <person name="Bruce D."/>
            <person name="Cheng J.F."/>
            <person name="Copeland A."/>
            <person name="Goodwin L."/>
            <person name="Hauser L."/>
            <person name="Lajus A."/>
            <person name="Land M.L."/>
            <person name="Lapidus A."/>
            <person name="Lucas S."/>
            <person name="Medigue C."/>
            <person name="Pitluck S."/>
            <person name="Woyke T."/>
            <person name="Zeytun A."/>
            <person name="Stein L.Y."/>
        </authorList>
    </citation>
    <scope>NUCLEOTIDE SEQUENCE [LARGE SCALE GENOMIC DNA]</scope>
    <source>
        <strain evidence="1 2">BG8</strain>
    </source>
</reference>
<organism evidence="1 2">
    <name type="scientific">Methylomicrobium album BG8</name>
    <dbReference type="NCBI Taxonomy" id="686340"/>
    <lineage>
        <taxon>Bacteria</taxon>
        <taxon>Pseudomonadati</taxon>
        <taxon>Pseudomonadota</taxon>
        <taxon>Gammaproteobacteria</taxon>
        <taxon>Methylococcales</taxon>
        <taxon>Methylococcaceae</taxon>
        <taxon>Methylomicrobium</taxon>
    </lineage>
</organism>
<gene>
    <name evidence="1" type="ORF">Metal_0791</name>
</gene>
<dbReference type="AlphaFoldDB" id="H8GQW3"/>
<dbReference type="Proteomes" id="UP000005090">
    <property type="component" value="Chromosome"/>
</dbReference>
<dbReference type="eggNOG" id="COG2308">
    <property type="taxonomic scope" value="Bacteria"/>
</dbReference>
<dbReference type="STRING" id="686340.Metal_0791"/>
<evidence type="ECO:0008006" key="3">
    <source>
        <dbReference type="Google" id="ProtNLM"/>
    </source>
</evidence>
<protein>
    <recommendedName>
        <fullName evidence="3">Glutathionylspermidine synthase</fullName>
    </recommendedName>
</protein>
<evidence type="ECO:0000313" key="2">
    <source>
        <dbReference type="Proteomes" id="UP000005090"/>
    </source>
</evidence>
<sequence length="368" mass="41649">MSPSSLPISPYPADLSRRDLRRMINVVRLLHKLSENAGYRNYLESLLPASARFDPGNQAVMMGYDFHVSETGPKLIEVNTNAGGIWYANLSHDPMAVEFSARVGSKLLKTFCDDYGLFRRNAVARPERIVILDENPTGQPLYSEMRIFVLMFEKAGIEAVIAPPEAIETQASGLSLGGKPVEMIYNRHCDFYLNASPLDHIREAYLKRQVCLSPNPRAYGLLADKRRMMLWCRPVLMRGFGLADAELSILAETIPETLLLRELTADEAWRTRKQWVFKPDTGYASRGVYVGEKLTRHKLAELDPENTLIQRRIHPSMTPGAPQQAFKTDYRLFVYRDRILGAAARIYQGQVTNLRTENGGFAKIRLTV</sequence>
<accession>H8GQW3</accession>
<dbReference type="SUPFAM" id="SSF56059">
    <property type="entry name" value="Glutathione synthetase ATP-binding domain-like"/>
    <property type="match status" value="1"/>
</dbReference>